<evidence type="ECO:0000259" key="2">
    <source>
        <dbReference type="Pfam" id="PF17900"/>
    </source>
</evidence>
<dbReference type="SUPFAM" id="SSF63737">
    <property type="entry name" value="Leukotriene A4 hydrolase N-terminal domain"/>
    <property type="match status" value="1"/>
</dbReference>
<dbReference type="InterPro" id="IPR045357">
    <property type="entry name" value="Aminopeptidase_N-like_N"/>
</dbReference>
<evidence type="ECO:0000313" key="4">
    <source>
        <dbReference type="Proteomes" id="UP001209654"/>
    </source>
</evidence>
<dbReference type="RefSeq" id="WP_264796272.1">
    <property type="nucleotide sequence ID" value="NZ_BRVS01000013.1"/>
</dbReference>
<dbReference type="Gene3D" id="1.10.390.10">
    <property type="entry name" value="Neutral Protease Domain 2"/>
    <property type="match status" value="1"/>
</dbReference>
<feature type="domain" description="Aminopeptidase N-like N-terminal" evidence="2">
    <location>
        <begin position="85"/>
        <end position="257"/>
    </location>
</feature>
<dbReference type="Pfam" id="PF17900">
    <property type="entry name" value="Peptidase_M1_N"/>
    <property type="match status" value="1"/>
</dbReference>
<protein>
    <submittedName>
        <fullName evidence="3">Uncharacterized protein</fullName>
    </submittedName>
</protein>
<sequence>MSFRSWSAVGTSGPGAGGIRCFRGWARRGTAAGAALGLAAGAFLLPSSSAFAAPNPGAVEFEPGASGLGDAYYPNAGNGGYDVRHYRLDLDYHPPTDTLAGTATITARATQDLGSFNLDLDGLSVESVQVNGLTAAWSVMDDEPGGELTVTAPQGIRRGKVFTAVVKYSGVPKTITKPGTAGFIHTEEGAVVTGHPLGAATWFPSNNHPSDKAAFSYNISVPDGWEALANGALKGKSSKSGRTTWSWEAKEELPTYLASINIGDFDIESYTWKGTDYWNALDPKLKDVVTPRNGHGLAWSHAADSSYKRLTRTISVPDGGAEFSFWMHRDTEPGWDFAFVEARTAGGGDWTTLKDTTGHATNDTGQSCPAWHEVHPFLKHYQSDDGEGGCTASGTTGKWWAASGASDGWEKWEFDLEAYKGKDVELSITYASDITGQHDGVLVEDIDVSTGEGSTSFENDRNRDRLEGWKVANAPEGSPANTNNWEAGVSTPTSIGAKAQKGLDRQPKILAFLAQKFGAYPYASAGAVVTDQDGLGFALESQSRPIYAKDWFYDPASADSYMVHELAHQWFGADLSLASWKDAWLADGFATYAQWLWNEEQDLGTTQETFDFYAGIDAGEQFWKLRLTDPKADRLFDPALQARGAMVLQALRKELGDKEFFGLLRSWTASQSGKAVETKDFTGFAEVYSGRDLDELFDQWLFTPGKPGSLKTS</sequence>
<dbReference type="Gene3D" id="2.60.40.1730">
    <property type="entry name" value="tricorn interacting facor f3 domain"/>
    <property type="match status" value="1"/>
</dbReference>
<reference evidence="3 4" key="1">
    <citation type="journal article" date="2023" name="Int. J. Syst. Evol. Microbiol.">
        <title>Arthrobacter mangrovi sp. nov., an actinobacterium isolated from the rhizosphere of a mangrove.</title>
        <authorList>
            <person name="Hamada M."/>
            <person name="Saitou S."/>
            <person name="Enomoto N."/>
            <person name="Nanri K."/>
            <person name="Hidaka K."/>
            <person name="Miura T."/>
            <person name="Tamura T."/>
        </authorList>
    </citation>
    <scope>NUCLEOTIDE SEQUENCE [LARGE SCALE GENOMIC DNA]</scope>
    <source>
        <strain evidence="3 4">NBRC 112813</strain>
    </source>
</reference>
<dbReference type="InterPro" id="IPR014782">
    <property type="entry name" value="Peptidase_M1_dom"/>
</dbReference>
<comment type="caution">
    <text evidence="3">The sequence shown here is derived from an EMBL/GenBank/DDBJ whole genome shotgun (WGS) entry which is preliminary data.</text>
</comment>
<dbReference type="Pfam" id="PF20773">
    <property type="entry name" value="InhA-like_MAM"/>
    <property type="match status" value="1"/>
</dbReference>
<organism evidence="3 4">
    <name type="scientific">Arthrobacter mangrovi</name>
    <dbReference type="NCBI Taxonomy" id="2966350"/>
    <lineage>
        <taxon>Bacteria</taxon>
        <taxon>Bacillati</taxon>
        <taxon>Actinomycetota</taxon>
        <taxon>Actinomycetes</taxon>
        <taxon>Micrococcales</taxon>
        <taxon>Micrococcaceae</taxon>
        <taxon>Arthrobacter</taxon>
    </lineage>
</organism>
<dbReference type="SUPFAM" id="SSF55486">
    <property type="entry name" value="Metalloproteases ('zincins'), catalytic domain"/>
    <property type="match status" value="1"/>
</dbReference>
<dbReference type="InterPro" id="IPR027268">
    <property type="entry name" value="Peptidase_M4/M1_CTD_sf"/>
</dbReference>
<gene>
    <name evidence="3" type="ORF">AHIS1636_26140</name>
</gene>
<dbReference type="InterPro" id="IPR042097">
    <property type="entry name" value="Aminopeptidase_N-like_N_sf"/>
</dbReference>
<dbReference type="Pfam" id="PF01433">
    <property type="entry name" value="Peptidase_M1"/>
    <property type="match status" value="1"/>
</dbReference>
<dbReference type="Proteomes" id="UP001209654">
    <property type="component" value="Unassembled WGS sequence"/>
</dbReference>
<feature type="domain" description="Peptidase M1 membrane alanine aminopeptidase" evidence="1">
    <location>
        <begin position="556"/>
        <end position="700"/>
    </location>
</feature>
<proteinExistence type="predicted"/>
<name>A0ABQ5MW20_9MICC</name>
<accession>A0ABQ5MW20</accession>
<evidence type="ECO:0000259" key="1">
    <source>
        <dbReference type="Pfam" id="PF01433"/>
    </source>
</evidence>
<dbReference type="EMBL" id="BRVS01000013">
    <property type="protein sequence ID" value="GLB68172.1"/>
    <property type="molecule type" value="Genomic_DNA"/>
</dbReference>
<keyword evidence="4" id="KW-1185">Reference proteome</keyword>
<dbReference type="PANTHER" id="PTHR11533:SF297">
    <property type="entry name" value="AMINOPEPTIDASE N"/>
    <property type="match status" value="1"/>
</dbReference>
<evidence type="ECO:0000313" key="3">
    <source>
        <dbReference type="EMBL" id="GLB68172.1"/>
    </source>
</evidence>
<dbReference type="InterPro" id="IPR050344">
    <property type="entry name" value="Peptidase_M1_aminopeptidases"/>
</dbReference>
<dbReference type="PANTHER" id="PTHR11533">
    <property type="entry name" value="PROTEASE M1 ZINC METALLOPROTEASE"/>
    <property type="match status" value="1"/>
</dbReference>